<dbReference type="NCBIfam" id="TIGR00254">
    <property type="entry name" value="GGDEF"/>
    <property type="match status" value="1"/>
</dbReference>
<dbReference type="FunFam" id="3.30.70.270:FF:000001">
    <property type="entry name" value="Diguanylate cyclase domain protein"/>
    <property type="match status" value="1"/>
</dbReference>
<accession>A0A4Q7L216</accession>
<feature type="domain" description="GGDEF" evidence="3">
    <location>
        <begin position="272"/>
        <end position="409"/>
    </location>
</feature>
<dbReference type="Gene3D" id="3.30.70.270">
    <property type="match status" value="1"/>
</dbReference>
<dbReference type="InterPro" id="IPR043128">
    <property type="entry name" value="Rev_trsase/Diguanyl_cyclase"/>
</dbReference>
<keyword evidence="2" id="KW-0812">Transmembrane</keyword>
<dbReference type="Pfam" id="PF00990">
    <property type="entry name" value="GGDEF"/>
    <property type="match status" value="1"/>
</dbReference>
<dbReference type="PANTHER" id="PTHR45138:SF9">
    <property type="entry name" value="DIGUANYLATE CYCLASE DGCM-RELATED"/>
    <property type="match status" value="1"/>
</dbReference>
<feature type="transmembrane region" description="Helical" evidence="2">
    <location>
        <begin position="9"/>
        <end position="32"/>
    </location>
</feature>
<feature type="transmembrane region" description="Helical" evidence="2">
    <location>
        <begin position="123"/>
        <end position="143"/>
    </location>
</feature>
<dbReference type="GO" id="GO:0052621">
    <property type="term" value="F:diguanylate cyclase activity"/>
    <property type="evidence" value="ECO:0007669"/>
    <property type="project" value="TreeGrafter"/>
</dbReference>
<keyword evidence="2" id="KW-0472">Membrane</keyword>
<feature type="transmembrane region" description="Helical" evidence="2">
    <location>
        <begin position="155"/>
        <end position="179"/>
    </location>
</feature>
<dbReference type="Proteomes" id="UP000294257">
    <property type="component" value="Unassembled WGS sequence"/>
</dbReference>
<dbReference type="RefSeq" id="WP_130343049.1">
    <property type="nucleotide sequence ID" value="NZ_SGWQ01000002.1"/>
</dbReference>
<evidence type="ECO:0000256" key="2">
    <source>
        <dbReference type="SAM" id="Phobius"/>
    </source>
</evidence>
<name>A0A4Q7L216_9PSEU</name>
<feature type="transmembrane region" description="Helical" evidence="2">
    <location>
        <begin position="76"/>
        <end position="103"/>
    </location>
</feature>
<dbReference type="InterPro" id="IPR050469">
    <property type="entry name" value="Diguanylate_Cyclase"/>
</dbReference>
<dbReference type="GO" id="GO:0043709">
    <property type="term" value="P:cell adhesion involved in single-species biofilm formation"/>
    <property type="evidence" value="ECO:0007669"/>
    <property type="project" value="TreeGrafter"/>
</dbReference>
<evidence type="ECO:0000313" key="4">
    <source>
        <dbReference type="EMBL" id="RZS43164.1"/>
    </source>
</evidence>
<dbReference type="PROSITE" id="PS50887">
    <property type="entry name" value="GGDEF"/>
    <property type="match status" value="1"/>
</dbReference>
<keyword evidence="5" id="KW-1185">Reference proteome</keyword>
<evidence type="ECO:0000259" key="3">
    <source>
        <dbReference type="PROSITE" id="PS50887"/>
    </source>
</evidence>
<feature type="transmembrane region" description="Helical" evidence="2">
    <location>
        <begin position="199"/>
        <end position="223"/>
    </location>
</feature>
<dbReference type="OrthoDB" id="23692at2"/>
<keyword evidence="2" id="KW-1133">Transmembrane helix</keyword>
<reference evidence="4 5" key="1">
    <citation type="submission" date="2019-02" db="EMBL/GenBank/DDBJ databases">
        <title>Genomic Encyclopedia of Type Strains, Phase IV (KMG-IV): sequencing the most valuable type-strain genomes for metagenomic binning, comparative biology and taxonomic classification.</title>
        <authorList>
            <person name="Goeker M."/>
        </authorList>
    </citation>
    <scope>NUCLEOTIDE SEQUENCE [LARGE SCALE GENOMIC DNA]</scope>
    <source>
        <strain evidence="4 5">DSM 101727</strain>
    </source>
</reference>
<dbReference type="AlphaFoldDB" id="A0A4Q7L216"/>
<feature type="region of interest" description="Disordered" evidence="1">
    <location>
        <begin position="399"/>
        <end position="431"/>
    </location>
</feature>
<evidence type="ECO:0000313" key="5">
    <source>
        <dbReference type="Proteomes" id="UP000294257"/>
    </source>
</evidence>
<dbReference type="SMART" id="SM00267">
    <property type="entry name" value="GGDEF"/>
    <property type="match status" value="1"/>
</dbReference>
<dbReference type="SUPFAM" id="SSF55073">
    <property type="entry name" value="Nucleotide cyclase"/>
    <property type="match status" value="1"/>
</dbReference>
<comment type="caution">
    <text evidence="4">The sequence shown here is derived from an EMBL/GenBank/DDBJ whole genome shotgun (WGS) entry which is preliminary data.</text>
</comment>
<dbReference type="PANTHER" id="PTHR45138">
    <property type="entry name" value="REGULATORY COMPONENTS OF SENSORY TRANSDUCTION SYSTEM"/>
    <property type="match status" value="1"/>
</dbReference>
<dbReference type="InterPro" id="IPR000160">
    <property type="entry name" value="GGDEF_dom"/>
</dbReference>
<gene>
    <name evidence="4" type="ORF">EV193_102142</name>
</gene>
<proteinExistence type="predicted"/>
<dbReference type="EMBL" id="SGWQ01000002">
    <property type="protein sequence ID" value="RZS43164.1"/>
    <property type="molecule type" value="Genomic_DNA"/>
</dbReference>
<dbReference type="CDD" id="cd01949">
    <property type="entry name" value="GGDEF"/>
    <property type="match status" value="1"/>
</dbReference>
<dbReference type="GO" id="GO:0005886">
    <property type="term" value="C:plasma membrane"/>
    <property type="evidence" value="ECO:0007669"/>
    <property type="project" value="TreeGrafter"/>
</dbReference>
<dbReference type="GO" id="GO:1902201">
    <property type="term" value="P:negative regulation of bacterial-type flagellum-dependent cell motility"/>
    <property type="evidence" value="ECO:0007669"/>
    <property type="project" value="TreeGrafter"/>
</dbReference>
<organism evidence="4 5">
    <name type="scientific">Herbihabitans rhizosphaerae</name>
    <dbReference type="NCBI Taxonomy" id="1872711"/>
    <lineage>
        <taxon>Bacteria</taxon>
        <taxon>Bacillati</taxon>
        <taxon>Actinomycetota</taxon>
        <taxon>Actinomycetes</taxon>
        <taxon>Pseudonocardiales</taxon>
        <taxon>Pseudonocardiaceae</taxon>
        <taxon>Herbihabitans</taxon>
    </lineage>
</organism>
<evidence type="ECO:0000256" key="1">
    <source>
        <dbReference type="SAM" id="MobiDB-lite"/>
    </source>
</evidence>
<protein>
    <submittedName>
        <fullName evidence="4">Diguanylate cyclase (GGDEF)-like protein</fullName>
    </submittedName>
</protein>
<sequence>MWSDVRPRWIVFALICEITAVVVTVASLWGELDSRHDLIWFSVLLVMGVAQAEMSRQIERVRRWMGGQTHINVTSVWYLAGVVLLAPGWAALLSAALYVHLWIRVWRQVSTRPAHRVIASTTWALLSCWLAAVTLQVTGLGILAGTPPNAARGAAIVLVAAAVFELVNLLLVAASICLYTRQRSLTDVVGTWSDNMLELVTLCLGGLTATALVYQPILVLLIYPPLLLLHRHVLIKQLEVAVATDEKTGLFNTNGWHHLANRELTRAQRTSSALAVFMIDIDHFKKINDTYGHLAGDAVLKAVAAAITNAVRDYDAVGRFGGEEFVVLLPDLAGEDISATAERVRHAVTQLAVPLSDESMQTISGLSVSIGTATYPAAGSALDRIIHAADTALLRAKRTGRNRVEHSDSPNGSAAPTPRPPMDQVKSTSDH</sequence>
<dbReference type="InterPro" id="IPR029787">
    <property type="entry name" value="Nucleotide_cyclase"/>
</dbReference>